<keyword evidence="6" id="KW-0547">Nucleotide-binding</keyword>
<dbReference type="InterPro" id="IPR043519">
    <property type="entry name" value="NT_sf"/>
</dbReference>
<evidence type="ECO:0000259" key="9">
    <source>
        <dbReference type="Pfam" id="PF01743"/>
    </source>
</evidence>
<evidence type="ECO:0000256" key="2">
    <source>
        <dbReference type="ARBA" id="ARBA00022679"/>
    </source>
</evidence>
<comment type="caution">
    <text evidence="11">The sequence shown here is derived from an EMBL/GenBank/DDBJ whole genome shotgun (WGS) entry which is preliminary data.</text>
</comment>
<reference evidence="12" key="1">
    <citation type="journal article" date="2019" name="Int. J. Syst. Evol. Microbiol.">
        <title>The Global Catalogue of Microorganisms (GCM) 10K type strain sequencing project: providing services to taxonomists for standard genome sequencing and annotation.</title>
        <authorList>
            <consortium name="The Broad Institute Genomics Platform"/>
            <consortium name="The Broad Institute Genome Sequencing Center for Infectious Disease"/>
            <person name="Wu L."/>
            <person name="Ma J."/>
        </authorList>
    </citation>
    <scope>NUCLEOTIDE SEQUENCE [LARGE SCALE GENOMIC DNA]</scope>
    <source>
        <strain evidence="12">CCUG 62953</strain>
    </source>
</reference>
<evidence type="ECO:0000256" key="3">
    <source>
        <dbReference type="ARBA" id="ARBA00022694"/>
    </source>
</evidence>
<keyword evidence="2 8" id="KW-0808">Transferase</keyword>
<keyword evidence="3" id="KW-0819">tRNA processing</keyword>
<dbReference type="Gene3D" id="3.30.460.10">
    <property type="entry name" value="Beta Polymerase, domain 2"/>
    <property type="match status" value="1"/>
</dbReference>
<dbReference type="InterPro" id="IPR032828">
    <property type="entry name" value="PolyA_RNA-bd"/>
</dbReference>
<sequence length="384" mass="40469">MRIDAPWLSAAPVQRALGRLTGAGHEAFVVGGCVRNALLGVPVADVDIATSARPEAVMALAGDGIKAVPTGIEHGTVTLVIDGQPLEVTTYRADVETDGRRAVVRFSDTLEEDAARRDFTMNALYADASGEVHDPLGGLPDLLARRVRFVGDAATRLAEDYLRALRFFRFAAWYGDPDEGLDAEALAAIAADLDGLDRLSRERVGHEMRRLLAAPDPAPAVAAMAQTGVLARLLPGTEARVLPVLAHLEEMAGLAPDPIRRLAALGPVSGDDLRLSRAEARQLEELRGGIGSAEGIAEIGYRHGAATARDVALLRAAVFETPLDPGALRAADQGAGARFPLAAKDLMPALEGAALGAELRRLEAAWIASGFTLDRAGLLAMARR</sequence>
<evidence type="ECO:0000256" key="8">
    <source>
        <dbReference type="RuleBase" id="RU003953"/>
    </source>
</evidence>
<name>A0ABW3ZLT2_9RHOB</name>
<dbReference type="PANTHER" id="PTHR46173:SF1">
    <property type="entry name" value="CCA TRNA NUCLEOTIDYLTRANSFERASE 1, MITOCHONDRIAL"/>
    <property type="match status" value="1"/>
</dbReference>
<organism evidence="11 12">
    <name type="scientific">Litorisediminicola beolgyonensis</name>
    <dbReference type="NCBI Taxonomy" id="1173614"/>
    <lineage>
        <taxon>Bacteria</taxon>
        <taxon>Pseudomonadati</taxon>
        <taxon>Pseudomonadota</taxon>
        <taxon>Alphaproteobacteria</taxon>
        <taxon>Rhodobacterales</taxon>
        <taxon>Paracoccaceae</taxon>
        <taxon>Litorisediminicola</taxon>
    </lineage>
</organism>
<dbReference type="Pfam" id="PF12627">
    <property type="entry name" value="PolyA_pol_RNAbd"/>
    <property type="match status" value="1"/>
</dbReference>
<evidence type="ECO:0000256" key="1">
    <source>
        <dbReference type="ARBA" id="ARBA00001946"/>
    </source>
</evidence>
<protein>
    <submittedName>
        <fullName evidence="11">CCA tRNA nucleotidyltransferase</fullName>
    </submittedName>
</protein>
<evidence type="ECO:0000256" key="4">
    <source>
        <dbReference type="ARBA" id="ARBA00022695"/>
    </source>
</evidence>
<feature type="domain" description="Poly A polymerase head" evidence="9">
    <location>
        <begin position="27"/>
        <end position="148"/>
    </location>
</feature>
<keyword evidence="8" id="KW-0694">RNA-binding</keyword>
<evidence type="ECO:0000259" key="10">
    <source>
        <dbReference type="Pfam" id="PF12627"/>
    </source>
</evidence>
<dbReference type="Pfam" id="PF01743">
    <property type="entry name" value="PolyA_pol"/>
    <property type="match status" value="1"/>
</dbReference>
<evidence type="ECO:0000313" key="12">
    <source>
        <dbReference type="Proteomes" id="UP001597135"/>
    </source>
</evidence>
<dbReference type="EMBL" id="JBHTMU010000036">
    <property type="protein sequence ID" value="MFD1344019.1"/>
    <property type="molecule type" value="Genomic_DNA"/>
</dbReference>
<dbReference type="Proteomes" id="UP001597135">
    <property type="component" value="Unassembled WGS sequence"/>
</dbReference>
<dbReference type="CDD" id="cd05398">
    <property type="entry name" value="NT_ClassII-CCAase"/>
    <property type="match status" value="1"/>
</dbReference>
<dbReference type="InterPro" id="IPR050264">
    <property type="entry name" value="Bact_CCA-adding_enz_type3_sf"/>
</dbReference>
<evidence type="ECO:0000256" key="7">
    <source>
        <dbReference type="ARBA" id="ARBA00022842"/>
    </source>
</evidence>
<keyword evidence="5" id="KW-0479">Metal-binding</keyword>
<dbReference type="SUPFAM" id="SSF81301">
    <property type="entry name" value="Nucleotidyltransferase"/>
    <property type="match status" value="1"/>
</dbReference>
<proteinExistence type="inferred from homology"/>
<gene>
    <name evidence="11" type="ORF">ACFQ4E_16435</name>
</gene>
<keyword evidence="4" id="KW-0548">Nucleotidyltransferase</keyword>
<comment type="similarity">
    <text evidence="8">Belongs to the tRNA nucleotidyltransferase/poly(A) polymerase family.</text>
</comment>
<comment type="cofactor">
    <cofactor evidence="1">
        <name>Mg(2+)</name>
        <dbReference type="ChEBI" id="CHEBI:18420"/>
    </cofactor>
</comment>
<evidence type="ECO:0000256" key="5">
    <source>
        <dbReference type="ARBA" id="ARBA00022723"/>
    </source>
</evidence>
<dbReference type="Gene3D" id="1.10.3090.10">
    <property type="entry name" value="cca-adding enzyme, domain 2"/>
    <property type="match status" value="1"/>
</dbReference>
<keyword evidence="12" id="KW-1185">Reference proteome</keyword>
<dbReference type="InterPro" id="IPR002646">
    <property type="entry name" value="PolA_pol_head_dom"/>
</dbReference>
<keyword evidence="7" id="KW-0460">Magnesium</keyword>
<dbReference type="PANTHER" id="PTHR46173">
    <property type="entry name" value="CCA TRNA NUCLEOTIDYLTRANSFERASE 1, MITOCHONDRIAL"/>
    <property type="match status" value="1"/>
</dbReference>
<dbReference type="SUPFAM" id="SSF81891">
    <property type="entry name" value="Poly A polymerase C-terminal region-like"/>
    <property type="match status" value="1"/>
</dbReference>
<feature type="domain" description="tRNA nucleotidyltransferase/poly(A) polymerase RNA and SrmB- binding" evidence="10">
    <location>
        <begin position="182"/>
        <end position="238"/>
    </location>
</feature>
<evidence type="ECO:0000256" key="6">
    <source>
        <dbReference type="ARBA" id="ARBA00022741"/>
    </source>
</evidence>
<dbReference type="RefSeq" id="WP_386805466.1">
    <property type="nucleotide sequence ID" value="NZ_JBHTMU010000036.1"/>
</dbReference>
<accession>A0ABW3ZLT2</accession>
<evidence type="ECO:0000313" key="11">
    <source>
        <dbReference type="EMBL" id="MFD1344019.1"/>
    </source>
</evidence>